<comment type="caution">
    <text evidence="2">The sequence shown here is derived from an EMBL/GenBank/DDBJ whole genome shotgun (WGS) entry which is preliminary data.</text>
</comment>
<dbReference type="Gene3D" id="2.30.30.290">
    <property type="entry name" value="YopX-like domains"/>
    <property type="match status" value="1"/>
</dbReference>
<dbReference type="Proteomes" id="UP000216133">
    <property type="component" value="Unassembled WGS sequence"/>
</dbReference>
<feature type="domain" description="YopX protein" evidence="1">
    <location>
        <begin position="35"/>
        <end position="130"/>
    </location>
</feature>
<dbReference type="EMBL" id="NPBS01000018">
    <property type="protein sequence ID" value="PAF27323.1"/>
    <property type="molecule type" value="Genomic_DNA"/>
</dbReference>
<dbReference type="Pfam" id="PF09643">
    <property type="entry name" value="YopX"/>
    <property type="match status" value="1"/>
</dbReference>
<dbReference type="AlphaFoldDB" id="A0A268S448"/>
<reference evidence="2 3" key="1">
    <citation type="submission" date="2017-07" db="EMBL/GenBank/DDBJ databases">
        <title>Isolation and whole genome analysis of endospore-forming bacteria from heroin.</title>
        <authorList>
            <person name="Kalinowski J."/>
            <person name="Ahrens B."/>
            <person name="Al-Dilaimi A."/>
            <person name="Winkler A."/>
            <person name="Wibberg D."/>
            <person name="Schleenbecker U."/>
            <person name="Ruckert C."/>
            <person name="Wolfel R."/>
            <person name="Grass G."/>
        </authorList>
    </citation>
    <scope>NUCLEOTIDE SEQUENCE [LARGE SCALE GENOMIC DNA]</scope>
    <source>
        <strain evidence="2 3">7523-2</strain>
    </source>
</reference>
<accession>A0A268S448</accession>
<proteinExistence type="predicted"/>
<protein>
    <recommendedName>
        <fullName evidence="1">YopX protein domain-containing protein</fullName>
    </recommendedName>
</protein>
<dbReference type="SUPFAM" id="SSF159006">
    <property type="entry name" value="YopX-like"/>
    <property type="match status" value="1"/>
</dbReference>
<dbReference type="InterPro" id="IPR023385">
    <property type="entry name" value="YopX-like_C"/>
</dbReference>
<evidence type="ECO:0000313" key="2">
    <source>
        <dbReference type="EMBL" id="PAF27323.1"/>
    </source>
</evidence>
<name>A0A268S448_SHOCL</name>
<dbReference type="InterPro" id="IPR019096">
    <property type="entry name" value="YopX_protein"/>
</dbReference>
<evidence type="ECO:0000259" key="1">
    <source>
        <dbReference type="Pfam" id="PF09643"/>
    </source>
</evidence>
<organism evidence="2 3">
    <name type="scientific">Shouchella clausii</name>
    <name type="common">Alkalihalobacillus clausii</name>
    <dbReference type="NCBI Taxonomy" id="79880"/>
    <lineage>
        <taxon>Bacteria</taxon>
        <taxon>Bacillati</taxon>
        <taxon>Bacillota</taxon>
        <taxon>Bacilli</taxon>
        <taxon>Bacillales</taxon>
        <taxon>Bacillaceae</taxon>
        <taxon>Shouchella</taxon>
    </lineage>
</organism>
<dbReference type="RefSeq" id="WP_062750958.1">
    <property type="nucleotide sequence ID" value="NZ_NPBS01000018.1"/>
</dbReference>
<sequence>MTKCKACEDSEYKFRAWYSSGTKELMLYEDYPGQVFKWLSEGQPLEIMQYTGLKDKRGVEIYKADLYREGDNLYKVVRMDEHAMYGLKVIKTNYVLIRGLTFPIWHYIGNAPLQTRGEIVGNIYENSALLNN</sequence>
<evidence type="ECO:0000313" key="3">
    <source>
        <dbReference type="Proteomes" id="UP000216133"/>
    </source>
</evidence>
<gene>
    <name evidence="2" type="ORF">CHH61_04125</name>
</gene>